<reference evidence="1" key="1">
    <citation type="submission" date="2024-07" db="EMBL/GenBank/DDBJ databases">
        <authorList>
            <person name="Bringhurst R.M."/>
            <person name="Homer T.E."/>
        </authorList>
    </citation>
    <scope>NUCLEOTIDE SEQUENCE</scope>
</reference>
<evidence type="ECO:0000313" key="1">
    <source>
        <dbReference type="EMBL" id="XDJ14861.1"/>
    </source>
</evidence>
<proteinExistence type="predicted"/>
<sequence>MESVKDLLSDPLKGKNHAQGVLCFLFREVLLWRRVNTIVWNKRLNAFFEKPHNQEKPDKGNLNKALLNDDLPWAGFKKAIDFLSPLEAKLHMAFTWSDGRTVEYEIVVDPAANEKTHYADVLTYDTSKVFASAKKPIGTLAYLYRHIVDKEVPDSEQWDKLFQEYADNPINNYGVKKAELNSNVSQLRRGLMENKLSWNQFRRGILLLKPQKEVYTLKLKWTDDPVMLKSMPDDKFSAEIVNQYTGVEA</sequence>
<organism evidence="1">
    <name type="scientific">Pseudomonas phage RVTF4</name>
    <dbReference type="NCBI Taxonomy" id="3236931"/>
    <lineage>
        <taxon>Viruses</taxon>
    </lineage>
</organism>
<protein>
    <submittedName>
        <fullName evidence="1">Uncharacterized protein</fullName>
    </submittedName>
</protein>
<dbReference type="EMBL" id="PQ015378">
    <property type="protein sequence ID" value="XDJ14861.1"/>
    <property type="molecule type" value="Genomic_DNA"/>
</dbReference>
<accession>A0AB39CD73</accession>
<name>A0AB39CD73_9VIRU</name>